<keyword evidence="3" id="KW-1185">Reference proteome</keyword>
<dbReference type="Proteomes" id="UP001648503">
    <property type="component" value="Unassembled WGS sequence"/>
</dbReference>
<evidence type="ECO:0000313" key="1">
    <source>
        <dbReference type="EMBL" id="KAH6593825.1"/>
    </source>
</evidence>
<reference evidence="1 3" key="1">
    <citation type="submission" date="2021-02" db="EMBL/GenBank/DDBJ databases">
        <title>Variation within the Batrachochytrium salamandrivorans European outbreak.</title>
        <authorList>
            <person name="Kelly M."/>
            <person name="Pasmans F."/>
            <person name="Shea T.P."/>
            <person name="Munoz J.F."/>
            <person name="Carranza S."/>
            <person name="Cuomo C.A."/>
            <person name="Martel A."/>
        </authorList>
    </citation>
    <scope>NUCLEOTIDE SEQUENCE [LARGE SCALE GENOMIC DNA]</scope>
    <source>
        <strain evidence="1 3">AMFP18/2</strain>
    </source>
</reference>
<dbReference type="EMBL" id="JAFCIX010000344">
    <property type="protein sequence ID" value="KAH6593827.1"/>
    <property type="molecule type" value="Genomic_DNA"/>
</dbReference>
<comment type="caution">
    <text evidence="1">The sequence shown here is derived from an EMBL/GenBank/DDBJ whole genome shotgun (WGS) entry which is preliminary data.</text>
</comment>
<sequence>MFADDVCQSLQTPATWYNILLMSFQHGAAQWEMSFGVRKCGIITFRLDSLSQPQSQSQSPPGTLAQNRKYILWTLTGTFDVLITSDMDMNMDMNMIPWIRKKHKSTAVITAKALTSSPSLIADSHSMAQAEDISRDSAWHIQL</sequence>
<organism evidence="1 3">
    <name type="scientific">Batrachochytrium salamandrivorans</name>
    <dbReference type="NCBI Taxonomy" id="1357716"/>
    <lineage>
        <taxon>Eukaryota</taxon>
        <taxon>Fungi</taxon>
        <taxon>Fungi incertae sedis</taxon>
        <taxon>Chytridiomycota</taxon>
        <taxon>Chytridiomycota incertae sedis</taxon>
        <taxon>Chytridiomycetes</taxon>
        <taxon>Rhizophydiales</taxon>
        <taxon>Rhizophydiales incertae sedis</taxon>
        <taxon>Batrachochytrium</taxon>
    </lineage>
</organism>
<evidence type="ECO:0000313" key="2">
    <source>
        <dbReference type="EMBL" id="KAH6593827.1"/>
    </source>
</evidence>
<dbReference type="EMBL" id="JAFCIX010000344">
    <property type="protein sequence ID" value="KAH6593825.1"/>
    <property type="molecule type" value="Genomic_DNA"/>
</dbReference>
<accession>A0ABQ8F7Z9</accession>
<name>A0ABQ8F7Z9_9FUNG</name>
<proteinExistence type="predicted"/>
<protein>
    <submittedName>
        <fullName evidence="1">Uncharacterized protein</fullName>
    </submittedName>
</protein>
<gene>
    <name evidence="1" type="ORF">BASA50_007051</name>
    <name evidence="2" type="ORF">BASA50_007053</name>
</gene>
<evidence type="ECO:0000313" key="3">
    <source>
        <dbReference type="Proteomes" id="UP001648503"/>
    </source>
</evidence>